<dbReference type="PATRIC" id="fig|342451.11.peg.1925"/>
<reference evidence="1 2" key="1">
    <citation type="journal article" date="2005" name="Proc. Natl. Acad. Sci. U.S.A.">
        <title>Whole genome sequence of Staphylococcus saprophyticus reveals the pathogenesis of uncomplicated urinary tract infection.</title>
        <authorList>
            <person name="Kuroda M."/>
            <person name="Yamashita A."/>
            <person name="Hirakawa H."/>
            <person name="Kumano M."/>
            <person name="Morikawa K."/>
            <person name="Higashide M."/>
            <person name="Maruyama A."/>
            <person name="Inose Y."/>
            <person name="Matoba K."/>
            <person name="Toh H."/>
            <person name="Kuhara S."/>
            <person name="Hattori M."/>
            <person name="Ohta T."/>
        </authorList>
    </citation>
    <scope>NUCLEOTIDE SEQUENCE [LARGE SCALE GENOMIC DNA]</scope>
    <source>
        <strain evidence="2">ATCC 15305 / DSM 20229 / NCIMB 8711 / NCTC 7292 / S-41</strain>
    </source>
</reference>
<evidence type="ECO:0000313" key="1">
    <source>
        <dbReference type="EMBL" id="BAE19075.1"/>
    </source>
</evidence>
<dbReference type="KEGG" id="ssp:SSP1930"/>
<evidence type="ECO:0000313" key="2">
    <source>
        <dbReference type="Proteomes" id="UP000006371"/>
    </source>
</evidence>
<name>Q49VY5_STAS1</name>
<dbReference type="eggNOG" id="ENOG5030TJ7">
    <property type="taxonomic scope" value="Bacteria"/>
</dbReference>
<organism evidence="1 2">
    <name type="scientific">Staphylococcus saprophyticus subsp. saprophyticus (strain ATCC 15305 / DSM 20229 / NCIMB 8711 / NCTC 7292 / S-41)</name>
    <dbReference type="NCBI Taxonomy" id="342451"/>
    <lineage>
        <taxon>Bacteria</taxon>
        <taxon>Bacillati</taxon>
        <taxon>Bacillota</taxon>
        <taxon>Bacilli</taxon>
        <taxon>Bacillales</taxon>
        <taxon>Staphylococcaceae</taxon>
        <taxon>Staphylococcus</taxon>
    </lineage>
</organism>
<gene>
    <name evidence="1" type="ordered locus">SSP1930</name>
</gene>
<protein>
    <submittedName>
        <fullName evidence="1">Uncharacterized protein</fullName>
    </submittedName>
</protein>
<dbReference type="AlphaFoldDB" id="Q49VY5"/>
<dbReference type="EMBL" id="AP008934">
    <property type="protein sequence ID" value="BAE19075.1"/>
    <property type="molecule type" value="Genomic_DNA"/>
</dbReference>
<keyword evidence="2" id="KW-1185">Reference proteome</keyword>
<sequence>MIIEYQDVNYKMLSKYMLNYHRLCDWYINRPHNVNDLQYRNICDMVKGITAVYNDSSLLKQQVIKLTWWDKENLSDDVICDIIGIKQRVLLRARTSILDRLASEISYV</sequence>
<dbReference type="OrthoDB" id="2408814at2"/>
<dbReference type="Proteomes" id="UP000006371">
    <property type="component" value="Chromosome"/>
</dbReference>
<accession>Q49VY5</accession>
<dbReference type="HOGENOM" id="CLU_2195332_0_0_9"/>
<proteinExistence type="predicted"/>